<feature type="transmembrane region" description="Helical" evidence="1">
    <location>
        <begin position="155"/>
        <end position="174"/>
    </location>
</feature>
<keyword evidence="1" id="KW-0812">Transmembrane</keyword>
<evidence type="ECO:0008006" key="4">
    <source>
        <dbReference type="Google" id="ProtNLM"/>
    </source>
</evidence>
<evidence type="ECO:0000256" key="1">
    <source>
        <dbReference type="SAM" id="Phobius"/>
    </source>
</evidence>
<protein>
    <recommendedName>
        <fullName evidence="4">MYXO-CTERM domain-containing protein</fullName>
    </recommendedName>
</protein>
<keyword evidence="1" id="KW-1133">Transmembrane helix</keyword>
<dbReference type="EMBL" id="FNVT01000024">
    <property type="protein sequence ID" value="SEH02125.1"/>
    <property type="molecule type" value="Genomic_DNA"/>
</dbReference>
<keyword evidence="1" id="KW-0472">Membrane</keyword>
<name>A0A1H6EYW0_9ACTN</name>
<dbReference type="OrthoDB" id="3697173at2"/>
<evidence type="ECO:0000313" key="2">
    <source>
        <dbReference type="EMBL" id="SEH02125.1"/>
    </source>
</evidence>
<feature type="transmembrane region" description="Helical" evidence="1">
    <location>
        <begin position="38"/>
        <end position="59"/>
    </location>
</feature>
<feature type="transmembrane region" description="Helical" evidence="1">
    <location>
        <begin position="71"/>
        <end position="93"/>
    </location>
</feature>
<feature type="transmembrane region" description="Helical" evidence="1">
    <location>
        <begin position="100"/>
        <end position="119"/>
    </location>
</feature>
<sequence>MLTGFLRDQFFTTAWFGLMAFVWFGWAQEDPPRKWRIWLGVGSVLGLGFAVAFGVLTATNWDQPSALAGKYAWFGVLVAAEVVAAGAGCLVLARRGASRWMAWWVALVVAVHFLPLALLLNDLGVAVVGVVQLAALAVVVPRLRAATTPSSRPAGPIMGATLLLSAAIGAAIAIPGL</sequence>
<feature type="transmembrane region" description="Helical" evidence="1">
    <location>
        <begin position="125"/>
        <end position="143"/>
    </location>
</feature>
<keyword evidence="3" id="KW-1185">Reference proteome</keyword>
<organism evidence="2 3">
    <name type="scientific">Nonomuraea solani</name>
    <dbReference type="NCBI Taxonomy" id="1144553"/>
    <lineage>
        <taxon>Bacteria</taxon>
        <taxon>Bacillati</taxon>
        <taxon>Actinomycetota</taxon>
        <taxon>Actinomycetes</taxon>
        <taxon>Streptosporangiales</taxon>
        <taxon>Streptosporangiaceae</taxon>
        <taxon>Nonomuraea</taxon>
    </lineage>
</organism>
<dbReference type="Proteomes" id="UP000236732">
    <property type="component" value="Unassembled WGS sequence"/>
</dbReference>
<feature type="transmembrane region" description="Helical" evidence="1">
    <location>
        <begin position="6"/>
        <end position="26"/>
    </location>
</feature>
<dbReference type="RefSeq" id="WP_103963190.1">
    <property type="nucleotide sequence ID" value="NZ_FNVT01000024.1"/>
</dbReference>
<gene>
    <name evidence="2" type="ORF">SAMN05444920_12460</name>
</gene>
<dbReference type="AlphaFoldDB" id="A0A1H6EYW0"/>
<proteinExistence type="predicted"/>
<reference evidence="2 3" key="1">
    <citation type="submission" date="2016-10" db="EMBL/GenBank/DDBJ databases">
        <authorList>
            <person name="de Groot N.N."/>
        </authorList>
    </citation>
    <scope>NUCLEOTIDE SEQUENCE [LARGE SCALE GENOMIC DNA]</scope>
    <source>
        <strain evidence="2 3">CGMCC 4.7037</strain>
    </source>
</reference>
<accession>A0A1H6EYW0</accession>
<evidence type="ECO:0000313" key="3">
    <source>
        <dbReference type="Proteomes" id="UP000236732"/>
    </source>
</evidence>